<dbReference type="Pfam" id="PF00903">
    <property type="entry name" value="Glyoxalase"/>
    <property type="match status" value="1"/>
</dbReference>
<feature type="domain" description="VOC" evidence="1">
    <location>
        <begin position="13"/>
        <end position="129"/>
    </location>
</feature>
<dbReference type="PANTHER" id="PTHR43279">
    <property type="entry name" value="CATECHOL-2,3-DIOXYGENASE"/>
    <property type="match status" value="1"/>
</dbReference>
<organism evidence="2 3">
    <name type="scientific">Fundicoccus ignavus</name>
    <dbReference type="NCBI Taxonomy" id="2664442"/>
    <lineage>
        <taxon>Bacteria</taxon>
        <taxon>Bacillati</taxon>
        <taxon>Bacillota</taxon>
        <taxon>Bacilli</taxon>
        <taxon>Lactobacillales</taxon>
        <taxon>Aerococcaceae</taxon>
        <taxon>Fundicoccus</taxon>
    </lineage>
</organism>
<feature type="domain" description="VOC" evidence="1">
    <location>
        <begin position="171"/>
        <end position="286"/>
    </location>
</feature>
<evidence type="ECO:0000313" key="2">
    <source>
        <dbReference type="EMBL" id="MRI84394.1"/>
    </source>
</evidence>
<dbReference type="AlphaFoldDB" id="A0A6I2GCQ8"/>
<dbReference type="RefSeq" id="WP_153862897.1">
    <property type="nucleotide sequence ID" value="NZ_WJQS01000001.1"/>
</dbReference>
<proteinExistence type="predicted"/>
<name>A0A6I2GCQ8_9LACT</name>
<dbReference type="InterPro" id="IPR029068">
    <property type="entry name" value="Glyas_Bleomycin-R_OHBP_Dase"/>
</dbReference>
<gene>
    <name evidence="2" type="ORF">GIY09_00555</name>
</gene>
<dbReference type="Gene3D" id="3.10.180.10">
    <property type="entry name" value="2,3-Dihydroxybiphenyl 1,2-Dioxygenase, domain 1"/>
    <property type="match status" value="2"/>
</dbReference>
<dbReference type="PANTHER" id="PTHR43279:SF1">
    <property type="entry name" value="CATECHOL-2,3-DIOXYGENASE"/>
    <property type="match status" value="1"/>
</dbReference>
<dbReference type="Proteomes" id="UP000430975">
    <property type="component" value="Unassembled WGS sequence"/>
</dbReference>
<dbReference type="InterPro" id="IPR004360">
    <property type="entry name" value="Glyas_Fos-R_dOase_dom"/>
</dbReference>
<dbReference type="SUPFAM" id="SSF54593">
    <property type="entry name" value="Glyoxalase/Bleomycin resistance protein/Dihydroxybiphenyl dioxygenase"/>
    <property type="match status" value="2"/>
</dbReference>
<protein>
    <submittedName>
        <fullName evidence="2">VOC family protein</fullName>
    </submittedName>
</protein>
<evidence type="ECO:0000313" key="3">
    <source>
        <dbReference type="Proteomes" id="UP000430975"/>
    </source>
</evidence>
<sequence>MTVNPITQSKTNLVTSAVQINALDSANLAGYYQDVIGLTLISEDNGHYVLGTPNQKVLLEIFPTTTREEVRSTGLYHMAFLLPTKADLGTILLHFVRNQVPLTGASNHGYSNALYMDDPEGNGIEIYADKDQSEWDIHEDGLIGGIVEQMDIEDVVKNASQTFDGMPNGTTMEHLHLHVGNLDETRDFYLDVLGLGFKYPMGQAIFMASGDYHHHLGANLWKGSNLPAPVSLDQQGLRASVWEGNQTDYDYVVERLTAHNIPFENSGSQLVFNDNSGLQTIVNLTK</sequence>
<comment type="caution">
    <text evidence="2">The sequence shown here is derived from an EMBL/GenBank/DDBJ whole genome shotgun (WGS) entry which is preliminary data.</text>
</comment>
<dbReference type="PROSITE" id="PS51819">
    <property type="entry name" value="VOC"/>
    <property type="match status" value="2"/>
</dbReference>
<dbReference type="InterPro" id="IPR037523">
    <property type="entry name" value="VOC_core"/>
</dbReference>
<reference evidence="2 3" key="1">
    <citation type="submission" date="2019-11" db="EMBL/GenBank/DDBJ databases">
        <title>Characterisation of Fundicoccus ignavus gen. nov. sp. nov., a novel genus of the family Aerococcaceae isolated from bulk tank milk.</title>
        <authorList>
            <person name="Siebert A."/>
            <person name="Huptas C."/>
            <person name="Wenning M."/>
            <person name="Scherer S."/>
            <person name="Doll E.V."/>
        </authorList>
    </citation>
    <scope>NUCLEOTIDE SEQUENCE [LARGE SCALE GENOMIC DNA]</scope>
    <source>
        <strain evidence="2 3">WS4759</strain>
    </source>
</reference>
<evidence type="ECO:0000259" key="1">
    <source>
        <dbReference type="PROSITE" id="PS51819"/>
    </source>
</evidence>
<dbReference type="EMBL" id="WJQS01000001">
    <property type="protein sequence ID" value="MRI84394.1"/>
    <property type="molecule type" value="Genomic_DNA"/>
</dbReference>
<accession>A0A6I2GCQ8</accession>
<keyword evidence="3" id="KW-1185">Reference proteome</keyword>